<dbReference type="AlphaFoldDB" id="A0A926NR57"/>
<dbReference type="InterPro" id="IPR007269">
    <property type="entry name" value="ICMT_MeTrfase"/>
</dbReference>
<keyword evidence="4 5" id="KW-0472">Membrane</keyword>
<comment type="caution">
    <text evidence="6">The sequence shown here is derived from an EMBL/GenBank/DDBJ whole genome shotgun (WGS) entry which is preliminary data.</text>
</comment>
<feature type="transmembrane region" description="Helical" evidence="5">
    <location>
        <begin position="70"/>
        <end position="94"/>
    </location>
</feature>
<dbReference type="RefSeq" id="WP_191162878.1">
    <property type="nucleotide sequence ID" value="NZ_JACWMX010000003.1"/>
</dbReference>
<protein>
    <submittedName>
        <fullName evidence="6">Isoprenylcysteine carboxylmethyltransferase family protein</fullName>
    </submittedName>
</protein>
<gene>
    <name evidence="6" type="ORF">IDJ76_08825</name>
</gene>
<dbReference type="GO" id="GO:0016020">
    <property type="term" value="C:membrane"/>
    <property type="evidence" value="ECO:0007669"/>
    <property type="project" value="UniProtKB-SubCell"/>
</dbReference>
<comment type="subcellular location">
    <subcellularLocation>
        <location evidence="1">Membrane</location>
        <topology evidence="1">Multi-pass membrane protein</topology>
    </subcellularLocation>
</comment>
<evidence type="ECO:0000313" key="6">
    <source>
        <dbReference type="EMBL" id="MBD1393200.1"/>
    </source>
</evidence>
<accession>A0A926NR57</accession>
<organism evidence="6 7">
    <name type="scientific">Mucilaginibacter glaciei</name>
    <dbReference type="NCBI Taxonomy" id="2772109"/>
    <lineage>
        <taxon>Bacteria</taxon>
        <taxon>Pseudomonadati</taxon>
        <taxon>Bacteroidota</taxon>
        <taxon>Sphingobacteriia</taxon>
        <taxon>Sphingobacteriales</taxon>
        <taxon>Sphingobacteriaceae</taxon>
        <taxon>Mucilaginibacter</taxon>
    </lineage>
</organism>
<evidence type="ECO:0000256" key="3">
    <source>
        <dbReference type="ARBA" id="ARBA00022989"/>
    </source>
</evidence>
<dbReference type="Proteomes" id="UP000619078">
    <property type="component" value="Unassembled WGS sequence"/>
</dbReference>
<keyword evidence="3 5" id="KW-1133">Transmembrane helix</keyword>
<name>A0A926NR57_9SPHI</name>
<dbReference type="EMBL" id="JACWMX010000003">
    <property type="protein sequence ID" value="MBD1393200.1"/>
    <property type="molecule type" value="Genomic_DNA"/>
</dbReference>
<dbReference type="PANTHER" id="PTHR43847:SF1">
    <property type="entry name" value="BLL3993 PROTEIN"/>
    <property type="match status" value="1"/>
</dbReference>
<proteinExistence type="predicted"/>
<feature type="transmembrane region" description="Helical" evidence="5">
    <location>
        <begin position="6"/>
        <end position="23"/>
    </location>
</feature>
<reference evidence="6" key="1">
    <citation type="submission" date="2020-09" db="EMBL/GenBank/DDBJ databases">
        <title>Novel species of Mucilaginibacter isolated from a glacier on the Tibetan Plateau.</title>
        <authorList>
            <person name="Liu Q."/>
            <person name="Xin Y.-H."/>
        </authorList>
    </citation>
    <scope>NUCLEOTIDE SEQUENCE</scope>
    <source>
        <strain evidence="6">ZB1P21</strain>
    </source>
</reference>
<sequence length="185" mass="21128">MNNLFLGTYIIWFISELVLNRLLKSNYTDKQGEDKHSLLFIWVVVVAAIMAALFTSVSFTMAIAEDYIRYVGLAVIIIGIILRIVAVYTLGKYFTVDVTIREGHQLVKKGLYKNFRHPSYTASFITFIGFGLSLNNWYSLLIVVVAVLAVFLMRIRIEEKALTGQFGDAYLQYKKEAWGLIPFVH</sequence>
<feature type="transmembrane region" description="Helical" evidence="5">
    <location>
        <begin position="138"/>
        <end position="155"/>
    </location>
</feature>
<dbReference type="Gene3D" id="1.20.120.1630">
    <property type="match status" value="1"/>
</dbReference>
<feature type="transmembrane region" description="Helical" evidence="5">
    <location>
        <begin position="39"/>
        <end position="64"/>
    </location>
</feature>
<evidence type="ECO:0000256" key="4">
    <source>
        <dbReference type="ARBA" id="ARBA00023136"/>
    </source>
</evidence>
<evidence type="ECO:0000256" key="5">
    <source>
        <dbReference type="SAM" id="Phobius"/>
    </source>
</evidence>
<evidence type="ECO:0000313" key="7">
    <source>
        <dbReference type="Proteomes" id="UP000619078"/>
    </source>
</evidence>
<dbReference type="GO" id="GO:0004671">
    <property type="term" value="F:protein C-terminal S-isoprenylcysteine carboxyl O-methyltransferase activity"/>
    <property type="evidence" value="ECO:0007669"/>
    <property type="project" value="InterPro"/>
</dbReference>
<dbReference type="Pfam" id="PF04140">
    <property type="entry name" value="ICMT"/>
    <property type="match status" value="1"/>
</dbReference>
<dbReference type="InterPro" id="IPR052527">
    <property type="entry name" value="Metal_cation-efflux_comp"/>
</dbReference>
<keyword evidence="2 5" id="KW-0812">Transmembrane</keyword>
<evidence type="ECO:0000256" key="2">
    <source>
        <dbReference type="ARBA" id="ARBA00022692"/>
    </source>
</evidence>
<keyword evidence="7" id="KW-1185">Reference proteome</keyword>
<dbReference type="PANTHER" id="PTHR43847">
    <property type="entry name" value="BLL3993 PROTEIN"/>
    <property type="match status" value="1"/>
</dbReference>
<evidence type="ECO:0000256" key="1">
    <source>
        <dbReference type="ARBA" id="ARBA00004141"/>
    </source>
</evidence>